<feature type="transmembrane region" description="Helical" evidence="1">
    <location>
        <begin position="110"/>
        <end position="132"/>
    </location>
</feature>
<evidence type="ECO:0000256" key="1">
    <source>
        <dbReference type="SAM" id="Phobius"/>
    </source>
</evidence>
<name>A0A5C3QEA7_9AGAR</name>
<sequence>MPHVIRIRAEVGASPDAQAASAALEAMIQGLVGPPLIGTFLAAILLGIYLMQVYIYFKNFYKDRKLLKLLVSGVCFIEIVHMAVVVQGVYEMSVLDFMHPERFYKMTPGLYIAAYILGVTHLIIPIFLVYRIRVLTQSVWLVVFLGPLAIARGIISIALSVISHSLGSVTAFSANYTWLIMLSLSLGVLTDLLLSGVMVLLLHRKRKNSISKETGRVMVKLILYTVESGAITALVSLMTLIVLVAMPKNYAWVGFLIVVPKVYANTLMASLNGRLSMKPEQASVSITDFGFGSVPCTPPAGVNSFVTTLPKGPRTPIQINKASEVYMQRDGPDSKTEEHEQFADEQLELKAMGNR</sequence>
<dbReference type="PANTHER" id="PTHR40465">
    <property type="entry name" value="CHROMOSOME 1, WHOLE GENOME SHOTGUN SEQUENCE"/>
    <property type="match status" value="1"/>
</dbReference>
<organism evidence="3 4">
    <name type="scientific">Pterulicium gracile</name>
    <dbReference type="NCBI Taxonomy" id="1884261"/>
    <lineage>
        <taxon>Eukaryota</taxon>
        <taxon>Fungi</taxon>
        <taxon>Dikarya</taxon>
        <taxon>Basidiomycota</taxon>
        <taxon>Agaricomycotina</taxon>
        <taxon>Agaricomycetes</taxon>
        <taxon>Agaricomycetidae</taxon>
        <taxon>Agaricales</taxon>
        <taxon>Pleurotineae</taxon>
        <taxon>Pterulaceae</taxon>
        <taxon>Pterulicium</taxon>
    </lineage>
</organism>
<gene>
    <name evidence="3" type="ORF">BDV98DRAFT_606549</name>
</gene>
<keyword evidence="4" id="KW-1185">Reference proteome</keyword>
<dbReference type="PANTHER" id="PTHR40465:SF1">
    <property type="entry name" value="DUF6534 DOMAIN-CONTAINING PROTEIN"/>
    <property type="match status" value="1"/>
</dbReference>
<feature type="transmembrane region" description="Helical" evidence="1">
    <location>
        <begin position="176"/>
        <end position="201"/>
    </location>
</feature>
<dbReference type="EMBL" id="ML178837">
    <property type="protein sequence ID" value="TFK98760.1"/>
    <property type="molecule type" value="Genomic_DNA"/>
</dbReference>
<dbReference type="Proteomes" id="UP000305067">
    <property type="component" value="Unassembled WGS sequence"/>
</dbReference>
<dbReference type="STRING" id="1884261.A0A5C3QEA7"/>
<dbReference type="AlphaFoldDB" id="A0A5C3QEA7"/>
<feature type="transmembrane region" description="Helical" evidence="1">
    <location>
        <begin position="221"/>
        <end position="244"/>
    </location>
</feature>
<keyword evidence="1" id="KW-1133">Transmembrane helix</keyword>
<feature type="transmembrane region" description="Helical" evidence="1">
    <location>
        <begin position="36"/>
        <end position="57"/>
    </location>
</feature>
<feature type="domain" description="DUF6534" evidence="2">
    <location>
        <begin position="188"/>
        <end position="274"/>
    </location>
</feature>
<evidence type="ECO:0000259" key="2">
    <source>
        <dbReference type="Pfam" id="PF20152"/>
    </source>
</evidence>
<dbReference type="OrthoDB" id="2868589at2759"/>
<evidence type="ECO:0000313" key="4">
    <source>
        <dbReference type="Proteomes" id="UP000305067"/>
    </source>
</evidence>
<accession>A0A5C3QEA7</accession>
<keyword evidence="1" id="KW-0472">Membrane</keyword>
<keyword evidence="1" id="KW-0812">Transmembrane</keyword>
<proteinExistence type="predicted"/>
<feature type="transmembrane region" description="Helical" evidence="1">
    <location>
        <begin position="69"/>
        <end position="90"/>
    </location>
</feature>
<dbReference type="Pfam" id="PF20152">
    <property type="entry name" value="DUF6534"/>
    <property type="match status" value="1"/>
</dbReference>
<reference evidence="3 4" key="1">
    <citation type="journal article" date="2019" name="Nat. Ecol. Evol.">
        <title>Megaphylogeny resolves global patterns of mushroom evolution.</title>
        <authorList>
            <person name="Varga T."/>
            <person name="Krizsan K."/>
            <person name="Foldi C."/>
            <person name="Dima B."/>
            <person name="Sanchez-Garcia M."/>
            <person name="Sanchez-Ramirez S."/>
            <person name="Szollosi G.J."/>
            <person name="Szarkandi J.G."/>
            <person name="Papp V."/>
            <person name="Albert L."/>
            <person name="Andreopoulos W."/>
            <person name="Angelini C."/>
            <person name="Antonin V."/>
            <person name="Barry K.W."/>
            <person name="Bougher N.L."/>
            <person name="Buchanan P."/>
            <person name="Buyck B."/>
            <person name="Bense V."/>
            <person name="Catcheside P."/>
            <person name="Chovatia M."/>
            <person name="Cooper J."/>
            <person name="Damon W."/>
            <person name="Desjardin D."/>
            <person name="Finy P."/>
            <person name="Geml J."/>
            <person name="Haridas S."/>
            <person name="Hughes K."/>
            <person name="Justo A."/>
            <person name="Karasinski D."/>
            <person name="Kautmanova I."/>
            <person name="Kiss B."/>
            <person name="Kocsube S."/>
            <person name="Kotiranta H."/>
            <person name="LaButti K.M."/>
            <person name="Lechner B.E."/>
            <person name="Liimatainen K."/>
            <person name="Lipzen A."/>
            <person name="Lukacs Z."/>
            <person name="Mihaltcheva S."/>
            <person name="Morgado L.N."/>
            <person name="Niskanen T."/>
            <person name="Noordeloos M.E."/>
            <person name="Ohm R.A."/>
            <person name="Ortiz-Santana B."/>
            <person name="Ovrebo C."/>
            <person name="Racz N."/>
            <person name="Riley R."/>
            <person name="Savchenko A."/>
            <person name="Shiryaev A."/>
            <person name="Soop K."/>
            <person name="Spirin V."/>
            <person name="Szebenyi C."/>
            <person name="Tomsovsky M."/>
            <person name="Tulloss R.E."/>
            <person name="Uehling J."/>
            <person name="Grigoriev I.V."/>
            <person name="Vagvolgyi C."/>
            <person name="Papp T."/>
            <person name="Martin F.M."/>
            <person name="Miettinen O."/>
            <person name="Hibbett D.S."/>
            <person name="Nagy L.G."/>
        </authorList>
    </citation>
    <scope>NUCLEOTIDE SEQUENCE [LARGE SCALE GENOMIC DNA]</scope>
    <source>
        <strain evidence="3 4">CBS 309.79</strain>
    </source>
</reference>
<feature type="transmembrane region" description="Helical" evidence="1">
    <location>
        <begin position="250"/>
        <end position="271"/>
    </location>
</feature>
<evidence type="ECO:0000313" key="3">
    <source>
        <dbReference type="EMBL" id="TFK98760.1"/>
    </source>
</evidence>
<protein>
    <recommendedName>
        <fullName evidence="2">DUF6534 domain-containing protein</fullName>
    </recommendedName>
</protein>
<feature type="transmembrane region" description="Helical" evidence="1">
    <location>
        <begin position="139"/>
        <end position="164"/>
    </location>
</feature>
<dbReference type="InterPro" id="IPR045339">
    <property type="entry name" value="DUF6534"/>
</dbReference>